<dbReference type="GO" id="GO:0005524">
    <property type="term" value="F:ATP binding"/>
    <property type="evidence" value="ECO:0007669"/>
    <property type="project" value="InterPro"/>
</dbReference>
<evidence type="ECO:0000313" key="2">
    <source>
        <dbReference type="EMBL" id="KJF17700.1"/>
    </source>
</evidence>
<dbReference type="STRING" id="1280514.AXFE_14080"/>
<dbReference type="Gene3D" id="3.40.50.300">
    <property type="entry name" value="P-loop containing nucleotide triphosphate hydrolases"/>
    <property type="match status" value="1"/>
</dbReference>
<accession>A0A0D8HI88</accession>
<gene>
    <name evidence="2" type="ORF">AXFE_14080</name>
</gene>
<reference evidence="2 3" key="1">
    <citation type="submission" date="2015-01" db="EMBL/GenBank/DDBJ databases">
        <title>Draft genome of the acidophilic iron oxidizer Acidithrix ferrooxidans strain Py-F3.</title>
        <authorList>
            <person name="Poehlein A."/>
            <person name="Eisen S."/>
            <person name="Schloemann M."/>
            <person name="Johnson B.D."/>
            <person name="Daniel R."/>
            <person name="Muehling M."/>
        </authorList>
    </citation>
    <scope>NUCLEOTIDE SEQUENCE [LARGE SCALE GENOMIC DNA]</scope>
    <source>
        <strain evidence="2 3">Py-F3</strain>
    </source>
</reference>
<dbReference type="InterPro" id="IPR050764">
    <property type="entry name" value="CbbQ/NirQ/NorQ/GpvN"/>
</dbReference>
<evidence type="ECO:0000313" key="3">
    <source>
        <dbReference type="Proteomes" id="UP000032360"/>
    </source>
</evidence>
<dbReference type="CDD" id="cd00009">
    <property type="entry name" value="AAA"/>
    <property type="match status" value="1"/>
</dbReference>
<dbReference type="PANTHER" id="PTHR42759">
    <property type="entry name" value="MOXR FAMILY PROTEIN"/>
    <property type="match status" value="1"/>
</dbReference>
<name>A0A0D8HI88_9ACTN</name>
<organism evidence="2 3">
    <name type="scientific">Acidithrix ferrooxidans</name>
    <dbReference type="NCBI Taxonomy" id="1280514"/>
    <lineage>
        <taxon>Bacteria</taxon>
        <taxon>Bacillati</taxon>
        <taxon>Actinomycetota</taxon>
        <taxon>Acidimicrobiia</taxon>
        <taxon>Acidimicrobiales</taxon>
        <taxon>Acidimicrobiaceae</taxon>
        <taxon>Acidithrix</taxon>
    </lineage>
</organism>
<dbReference type="OrthoDB" id="9783370at2"/>
<dbReference type="AlphaFoldDB" id="A0A0D8HI88"/>
<dbReference type="Proteomes" id="UP000032360">
    <property type="component" value="Unassembled WGS sequence"/>
</dbReference>
<dbReference type="PANTHER" id="PTHR42759:SF1">
    <property type="entry name" value="MAGNESIUM-CHELATASE SUBUNIT CHLD"/>
    <property type="match status" value="1"/>
</dbReference>
<proteinExistence type="predicted"/>
<dbReference type="InterPro" id="IPR011704">
    <property type="entry name" value="ATPase_dyneun-rel_AAA"/>
</dbReference>
<dbReference type="PATRIC" id="fig|1280514.3.peg.1833"/>
<sequence length="335" mass="36827">MDPKTRQSHDDLAQLPSICEQLSIESPSALIRELRDCDYIASESLATAIYLALSLRRPLLLEGEPGVGKTEVAKSLSRLLGSPLVRLQCYEGIDVSQALYEWNYSRQLLHLRTVEVLSDTNGLKVDESIEDDLYSEKFLVRRPLLRALDPIAAGDELPTVGGATLPAVLLIDELDRADDEFEAFLLEALSDYAATIPELGTIFAPVPPVVIITSNRTRDLHDALKRRCLYHWVDHPSFETEVSIIMTRVPGADRFLASQVAILSGSLRAMGLFKPPGVAESIDWLRSLIALGASEITESIFEASLSAVVKYREDAQKVKEADVSALVRAAIAKSS</sequence>
<dbReference type="InterPro" id="IPR027417">
    <property type="entry name" value="P-loop_NTPase"/>
</dbReference>
<dbReference type="EMBL" id="JXYS01000031">
    <property type="protein sequence ID" value="KJF17700.1"/>
    <property type="molecule type" value="Genomic_DNA"/>
</dbReference>
<dbReference type="SMART" id="SM00382">
    <property type="entry name" value="AAA"/>
    <property type="match status" value="1"/>
</dbReference>
<dbReference type="InterPro" id="IPR003593">
    <property type="entry name" value="AAA+_ATPase"/>
</dbReference>
<dbReference type="SUPFAM" id="SSF52540">
    <property type="entry name" value="P-loop containing nucleoside triphosphate hydrolases"/>
    <property type="match status" value="1"/>
</dbReference>
<protein>
    <submittedName>
        <fullName evidence="2">AAA domain (Dynein-related subfamily)</fullName>
    </submittedName>
</protein>
<dbReference type="Pfam" id="PF07728">
    <property type="entry name" value="AAA_5"/>
    <property type="match status" value="1"/>
</dbReference>
<evidence type="ECO:0000259" key="1">
    <source>
        <dbReference type="SMART" id="SM00382"/>
    </source>
</evidence>
<dbReference type="RefSeq" id="WP_082058549.1">
    <property type="nucleotide sequence ID" value="NZ_JXYS01000031.1"/>
</dbReference>
<feature type="domain" description="AAA+ ATPase" evidence="1">
    <location>
        <begin position="55"/>
        <end position="243"/>
    </location>
</feature>
<dbReference type="GO" id="GO:0016887">
    <property type="term" value="F:ATP hydrolysis activity"/>
    <property type="evidence" value="ECO:0007669"/>
    <property type="project" value="InterPro"/>
</dbReference>
<comment type="caution">
    <text evidence="2">The sequence shown here is derived from an EMBL/GenBank/DDBJ whole genome shotgun (WGS) entry which is preliminary data.</text>
</comment>
<keyword evidence="3" id="KW-1185">Reference proteome</keyword>